<dbReference type="Proteomes" id="UP000688137">
    <property type="component" value="Unassembled WGS sequence"/>
</dbReference>
<keyword evidence="4 11" id="KW-0808">Transferase</keyword>
<dbReference type="PANTHER" id="PTHR19376">
    <property type="entry name" value="DNA-DIRECTED RNA POLYMERASE"/>
    <property type="match status" value="1"/>
</dbReference>
<evidence type="ECO:0000256" key="12">
    <source>
        <dbReference type="SAM" id="MobiDB-lite"/>
    </source>
</evidence>
<evidence type="ECO:0000256" key="3">
    <source>
        <dbReference type="ARBA" id="ARBA00022478"/>
    </source>
</evidence>
<gene>
    <name evidence="14" type="ORF">PPRIM_AZ9-3.1.T0110474</name>
</gene>
<evidence type="ECO:0000256" key="11">
    <source>
        <dbReference type="RuleBase" id="RU004279"/>
    </source>
</evidence>
<dbReference type="GO" id="GO:0003899">
    <property type="term" value="F:DNA-directed RNA polymerase activity"/>
    <property type="evidence" value="ECO:0007669"/>
    <property type="project" value="UniProtKB-EC"/>
</dbReference>
<evidence type="ECO:0000256" key="6">
    <source>
        <dbReference type="ARBA" id="ARBA00022723"/>
    </source>
</evidence>
<dbReference type="CDD" id="cd02735">
    <property type="entry name" value="RNAP_I_Rpa1_C"/>
    <property type="match status" value="1"/>
</dbReference>
<dbReference type="GO" id="GO:0005736">
    <property type="term" value="C:RNA polymerase I complex"/>
    <property type="evidence" value="ECO:0007669"/>
    <property type="project" value="UniProtKB-ARBA"/>
</dbReference>
<dbReference type="InterPro" id="IPR007083">
    <property type="entry name" value="RNA_pol_Rpb1_4"/>
</dbReference>
<dbReference type="InterPro" id="IPR000722">
    <property type="entry name" value="RNA_pol_asu"/>
</dbReference>
<comment type="catalytic activity">
    <reaction evidence="11">
        <text>RNA(n) + a ribonucleoside 5'-triphosphate = RNA(n+1) + diphosphate</text>
        <dbReference type="Rhea" id="RHEA:21248"/>
        <dbReference type="Rhea" id="RHEA-COMP:14527"/>
        <dbReference type="Rhea" id="RHEA-COMP:17342"/>
        <dbReference type="ChEBI" id="CHEBI:33019"/>
        <dbReference type="ChEBI" id="CHEBI:61557"/>
        <dbReference type="ChEBI" id="CHEBI:140395"/>
        <dbReference type="EC" id="2.7.7.6"/>
    </reaction>
</comment>
<dbReference type="FunFam" id="2.40.40.20:FF:000019">
    <property type="entry name" value="DNA-directed RNA polymerase II subunit RPB1"/>
    <property type="match status" value="1"/>
</dbReference>
<dbReference type="EMBL" id="CAJJDM010000008">
    <property type="protein sequence ID" value="CAD8047528.1"/>
    <property type="molecule type" value="Genomic_DNA"/>
</dbReference>
<feature type="region of interest" description="Disordered" evidence="12">
    <location>
        <begin position="1367"/>
        <end position="1400"/>
    </location>
</feature>
<feature type="compositionally biased region" description="Basic and acidic residues" evidence="12">
    <location>
        <begin position="274"/>
        <end position="283"/>
    </location>
</feature>
<keyword evidence="7" id="KW-0862">Zinc</keyword>
<evidence type="ECO:0000256" key="1">
    <source>
        <dbReference type="ARBA" id="ARBA00004123"/>
    </source>
</evidence>
<evidence type="ECO:0000256" key="10">
    <source>
        <dbReference type="ARBA" id="ARBA00023242"/>
    </source>
</evidence>
<organism evidence="14 15">
    <name type="scientific">Paramecium primaurelia</name>
    <dbReference type="NCBI Taxonomy" id="5886"/>
    <lineage>
        <taxon>Eukaryota</taxon>
        <taxon>Sar</taxon>
        <taxon>Alveolata</taxon>
        <taxon>Ciliophora</taxon>
        <taxon>Intramacronucleata</taxon>
        <taxon>Oligohymenophorea</taxon>
        <taxon>Peniculida</taxon>
        <taxon>Parameciidae</taxon>
        <taxon>Paramecium</taxon>
    </lineage>
</organism>
<protein>
    <recommendedName>
        <fullName evidence="11">DNA-directed RNA polymerase subunit</fullName>
        <ecNumber evidence="11">2.7.7.6</ecNumber>
    </recommendedName>
</protein>
<comment type="caution">
    <text evidence="14">The sequence shown here is derived from an EMBL/GenBank/DDBJ whole genome shotgun (WGS) entry which is preliminary data.</text>
</comment>
<evidence type="ECO:0000256" key="4">
    <source>
        <dbReference type="ARBA" id="ARBA00022679"/>
    </source>
</evidence>
<dbReference type="GO" id="GO:0046872">
    <property type="term" value="F:metal ion binding"/>
    <property type="evidence" value="ECO:0007669"/>
    <property type="project" value="UniProtKB-KW"/>
</dbReference>
<feature type="region of interest" description="Disordered" evidence="12">
    <location>
        <begin position="274"/>
        <end position="297"/>
    </location>
</feature>
<dbReference type="InterPro" id="IPR007080">
    <property type="entry name" value="RNA_pol_Rpb1_1"/>
</dbReference>
<dbReference type="InterPro" id="IPR047107">
    <property type="entry name" value="DNA-dir_RNA_pol1_lsu_C"/>
</dbReference>
<reference evidence="14" key="1">
    <citation type="submission" date="2021-01" db="EMBL/GenBank/DDBJ databases">
        <authorList>
            <consortium name="Genoscope - CEA"/>
            <person name="William W."/>
        </authorList>
    </citation>
    <scope>NUCLEOTIDE SEQUENCE</scope>
</reference>
<dbReference type="GO" id="GO:0003677">
    <property type="term" value="F:DNA binding"/>
    <property type="evidence" value="ECO:0007669"/>
    <property type="project" value="InterPro"/>
</dbReference>
<feature type="compositionally biased region" description="Basic and acidic residues" evidence="12">
    <location>
        <begin position="1432"/>
        <end position="1442"/>
    </location>
</feature>
<evidence type="ECO:0000313" key="14">
    <source>
        <dbReference type="EMBL" id="CAD8047528.1"/>
    </source>
</evidence>
<dbReference type="EC" id="2.7.7.6" evidence="11"/>
<sequence length="1662" mass="191147">MLTDQSVITKRIQSVHFGYYTAKEIREMSVKEISNPKAFDKLNHPIRGGLYDPALGVQPHERGTRCVTCGQENMDCTGHVGHIELLLPVYNPYLVNQLMSLMRSKCYYCHKLRITKDRKKFYKNNFKLLRLGRLIEMKKYQKLYMTKVRLNKQTKNASDNRKQSITATDTSRKGSDHRKGSDNKMQSDQETAPQEFLDIEDIKQQIQEILDILQVKKHQSEYIDGINQTSHILQELKILTKQFFKDINKKCPHCNKVSPNVRKEGVSKFFLMEKSEKGNKDTQDDQQQQGSNKKKNHYLNPMEISEHIHQLWRWDQDLLKYIYGSIYVNANTLKNAKKGYELKKISPENFFIEVLIVPANRYRPENKVNDQTFLHGHTVTYTRILEYNQELKVLITNMTNAPAQTQSSMEALKQSDHMKNNLKKIIRLDTIMQKWLELQDCVVGLVNSERAQNKQNRETPGVKQLLERKQGLFRMKMMGKRVNFACRSVISPDPLLSTNEVGVPTVLARKLIIPENVNSLNQQYVADLIMNGPVYPGALYFQEDGKKIALEYLTPQQRMAIVRELGSGENKVVWRHLRTGDVMLFNRQPSLHKPSIMGHIVRVLPNEQTIRFHYANCKSYNADFDGDEMNLHFIQSMIGRAEGYNIALNDYQYISQTNGKPLRELMQDMIVSSVFLTLRDTFLTKQQYMQLIYTSIWSLFEKNSQKIELVQPAILKPKQLWTGKQLISNIIKIIVGLNGYDPDIGLNLESKCKLSSKELPGMASDDIQVLIKDNELLLGIVDKNQVGSGADYGMMHAFHELYGPKMTGQLLTGFARLFAAYLQYHGFTCGMDDLIVDEVHDEKRRVLIEENLKKGVKQAAEYCGYNSQIPESINLFNRSNFVFENGQYNHPKYQQDVHYFSYDHQIYEALRQKILIEKHQEEALDQEYKKAMTKVTSEIVGSTLGGLQKLFPLNLFSMMTMTGAKGSNVNHSQVSALLGQQELEGRRVPLMPTGRSLPSFLPYDPNPRAGGYVADRFLTGLRPQEFFFHCMAGREGLIDTAVKTSRSGYLQRCLIKHLEGLIVQYDLTVRDNDGSLIQLFYGEDGIDTTKTKYLEKFSFLAQNNQHYKKLYRVQEMKQHFQTLDGTSVELENDTLMNVYNPSQNLGAVSMKVQSTMNEYLQKCQNELQQKKISNKQFKSLANIRYLRALMHPGEAVGCVAAQSIGEPSTQMTLNTFHLAGHGEKNVTLGIPRLREILMTATKKQKTPTMSLQFLNANIEKSQADRYAKRMSKLVFLELVNNIKVREYKRLTENGIPLHSQLRGVIYEIDVELEDLNQIKYVFGISEDQIKNKINHVFIPLLLKIIQAELNKNSSRCVEKTSFLKSKENEAKKQRKGSDDEEDEDEDQQQEEQDDLSELNQDEEVLNIINQTFEQSAQQYDIFEESHQQQQESPKKQNPKKEQQQQLTPQITQHKYLEKAEVQKQLIKVVIKLPLNSKKMLMTNVVKKTLSNTVINEIKGINKAKIIKNDKSGGASFMIYTEGVNLNKIRNFDFINLNNIDCNDIVAIMNAFGIEAARNAIIKEILAVFGAYGVAVDYRHLYLIADYMTFGGQIRAMNRIYMDFNTAPFGKMTFETSTQFLTNACLNRETDTFNNISSQLVIGRVPKVGSNLCDILYQFETEE</sequence>
<dbReference type="Pfam" id="PF04983">
    <property type="entry name" value="RNA_pol_Rpb1_3"/>
    <property type="match status" value="1"/>
</dbReference>
<dbReference type="SMART" id="SM00663">
    <property type="entry name" value="RPOLA_N"/>
    <property type="match status" value="1"/>
</dbReference>
<dbReference type="InterPro" id="IPR015699">
    <property type="entry name" value="DNA-dir_RNA_pol1_lsu_N"/>
</dbReference>
<comment type="function">
    <text evidence="11">DNA-dependent RNA polymerase catalyzes the transcription of DNA into RNA using the four ribonucleoside triphosphates as substrates.</text>
</comment>
<keyword evidence="9 11" id="KW-0804">Transcription</keyword>
<feature type="compositionally biased region" description="Basic and acidic residues" evidence="12">
    <location>
        <begin position="1367"/>
        <end position="1377"/>
    </location>
</feature>
<feature type="region of interest" description="Disordered" evidence="12">
    <location>
        <begin position="1424"/>
        <end position="1449"/>
    </location>
</feature>
<dbReference type="InterPro" id="IPR045867">
    <property type="entry name" value="DNA-dir_RpoC_beta_prime"/>
</dbReference>
<proteinExistence type="inferred from homology"/>
<evidence type="ECO:0000256" key="8">
    <source>
        <dbReference type="ARBA" id="ARBA00022842"/>
    </source>
</evidence>
<keyword evidence="15" id="KW-1185">Reference proteome</keyword>
<evidence type="ECO:0000256" key="9">
    <source>
        <dbReference type="ARBA" id="ARBA00023163"/>
    </source>
</evidence>
<comment type="similarity">
    <text evidence="2 11">Belongs to the RNA polymerase beta' chain family.</text>
</comment>
<feature type="compositionally biased region" description="Basic and acidic residues" evidence="12">
    <location>
        <begin position="170"/>
        <end position="187"/>
    </location>
</feature>
<dbReference type="Pfam" id="PF00623">
    <property type="entry name" value="RNA_pol_Rpb1_2"/>
    <property type="match status" value="1"/>
</dbReference>
<dbReference type="Pfam" id="PF04998">
    <property type="entry name" value="RNA_pol_Rpb1_5"/>
    <property type="match status" value="1"/>
</dbReference>
<name>A0A8S1KAA1_PARPR</name>
<comment type="subcellular location">
    <subcellularLocation>
        <location evidence="1">Nucleus</location>
    </subcellularLocation>
</comment>
<dbReference type="InterPro" id="IPR006592">
    <property type="entry name" value="RNA_pol_N"/>
</dbReference>
<keyword evidence="10" id="KW-0539">Nucleus</keyword>
<keyword evidence="5 11" id="KW-0548">Nucleotidyltransferase</keyword>
<keyword evidence="6" id="KW-0479">Metal-binding</keyword>
<dbReference type="OMA" id="NREDYQQ"/>
<accession>A0A8S1KAA1</accession>
<dbReference type="Pfam" id="PF04997">
    <property type="entry name" value="RNA_pol_Rpb1_1"/>
    <property type="match status" value="1"/>
</dbReference>
<keyword evidence="8" id="KW-0460">Magnesium</keyword>
<keyword evidence="3 11" id="KW-0240">DNA-directed RNA polymerase</keyword>
<dbReference type="InterPro" id="IPR007081">
    <property type="entry name" value="RNA_pol_Rpb1_5"/>
</dbReference>
<dbReference type="Pfam" id="PF05000">
    <property type="entry name" value="RNA_pol_Rpb1_4"/>
    <property type="match status" value="1"/>
</dbReference>
<dbReference type="InterPro" id="IPR007066">
    <property type="entry name" value="RNA_pol_Rpb1_3"/>
</dbReference>
<feature type="compositionally biased region" description="Acidic residues" evidence="12">
    <location>
        <begin position="1378"/>
        <end position="1400"/>
    </location>
</feature>
<evidence type="ECO:0000313" key="15">
    <source>
        <dbReference type="Proteomes" id="UP000688137"/>
    </source>
</evidence>
<feature type="domain" description="RNA polymerase N-terminal" evidence="13">
    <location>
        <begin position="348"/>
        <end position="677"/>
    </location>
</feature>
<dbReference type="PANTHER" id="PTHR19376:SF11">
    <property type="entry name" value="DNA-DIRECTED RNA POLYMERASE I SUBUNIT RPA1"/>
    <property type="match status" value="1"/>
</dbReference>
<feature type="compositionally biased region" description="Polar residues" evidence="12">
    <location>
        <begin position="152"/>
        <end position="169"/>
    </location>
</feature>
<evidence type="ECO:0000256" key="7">
    <source>
        <dbReference type="ARBA" id="ARBA00022833"/>
    </source>
</evidence>
<feature type="region of interest" description="Disordered" evidence="12">
    <location>
        <begin position="152"/>
        <end position="192"/>
    </location>
</feature>
<dbReference type="FunFam" id="4.10.860.120:FF:000006">
    <property type="entry name" value="DNA-directed RNA polymerase subunit"/>
    <property type="match status" value="1"/>
</dbReference>
<evidence type="ECO:0000256" key="2">
    <source>
        <dbReference type="ARBA" id="ARBA00006460"/>
    </source>
</evidence>
<dbReference type="CDD" id="cd01435">
    <property type="entry name" value="RNAP_I_RPA1_N"/>
    <property type="match status" value="1"/>
</dbReference>
<dbReference type="GO" id="GO:0006351">
    <property type="term" value="P:DNA-templated transcription"/>
    <property type="evidence" value="ECO:0007669"/>
    <property type="project" value="InterPro"/>
</dbReference>
<evidence type="ECO:0000256" key="5">
    <source>
        <dbReference type="ARBA" id="ARBA00022695"/>
    </source>
</evidence>
<evidence type="ECO:0000259" key="13">
    <source>
        <dbReference type="SMART" id="SM00663"/>
    </source>
</evidence>